<dbReference type="KEGG" id="ngr:NAEGRDRAFT_82024"/>
<dbReference type="AlphaFoldDB" id="D2W1F5"/>
<gene>
    <name evidence="2" type="ORF">NAEGRDRAFT_82024</name>
</gene>
<protein>
    <submittedName>
        <fullName evidence="2">Uncharacterized protein</fullName>
    </submittedName>
</protein>
<dbReference type="GeneID" id="8857150"/>
<dbReference type="InParanoid" id="D2W1F5"/>
<feature type="chain" id="PRO_5003038932" evidence="1">
    <location>
        <begin position="23"/>
        <end position="166"/>
    </location>
</feature>
<reference evidence="2 3" key="1">
    <citation type="journal article" date="2010" name="Cell">
        <title>The genome of Naegleria gruberi illuminates early eukaryotic versatility.</title>
        <authorList>
            <person name="Fritz-Laylin L.K."/>
            <person name="Prochnik S.E."/>
            <person name="Ginger M.L."/>
            <person name="Dacks J.B."/>
            <person name="Carpenter M.L."/>
            <person name="Field M.C."/>
            <person name="Kuo A."/>
            <person name="Paredez A."/>
            <person name="Chapman J."/>
            <person name="Pham J."/>
            <person name="Shu S."/>
            <person name="Neupane R."/>
            <person name="Cipriano M."/>
            <person name="Mancuso J."/>
            <person name="Tu H."/>
            <person name="Salamov A."/>
            <person name="Lindquist E."/>
            <person name="Shapiro H."/>
            <person name="Lucas S."/>
            <person name="Grigoriev I.V."/>
            <person name="Cande W.Z."/>
            <person name="Fulton C."/>
            <person name="Rokhsar D.S."/>
            <person name="Dawson S.C."/>
        </authorList>
    </citation>
    <scope>NUCLEOTIDE SEQUENCE [LARGE SCALE GENOMIC DNA]</scope>
    <source>
        <strain evidence="2 3">NEG-M</strain>
    </source>
</reference>
<evidence type="ECO:0000313" key="2">
    <source>
        <dbReference type="EMBL" id="EFC37081.1"/>
    </source>
</evidence>
<sequence length="166" mass="18569">MKNLFLAGCLVVLLFVVTQVTAIYTPTNACVAHSFSCCPNIDFKVNVDYIKDLEGSVCKEIAAFAASPENVSKECLAAHIEYTCLKKIPKCVSDSNRHVNQLSRSVCVKRQQICLAHKSKNILYFESLCPSFYSASDSSSEIFDNLADEVIMEAFDEEEEFDQEEE</sequence>
<accession>D2W1F5</accession>
<dbReference type="Proteomes" id="UP000006671">
    <property type="component" value="Unassembled WGS sequence"/>
</dbReference>
<dbReference type="EMBL" id="GG738922">
    <property type="protein sequence ID" value="EFC37081.1"/>
    <property type="molecule type" value="Genomic_DNA"/>
</dbReference>
<proteinExistence type="predicted"/>
<dbReference type="VEuPathDB" id="AmoebaDB:NAEGRDRAFT_82024"/>
<name>D2W1F5_NAEGR</name>
<feature type="signal peptide" evidence="1">
    <location>
        <begin position="1"/>
        <end position="22"/>
    </location>
</feature>
<keyword evidence="3" id="KW-1185">Reference proteome</keyword>
<evidence type="ECO:0000313" key="3">
    <source>
        <dbReference type="Proteomes" id="UP000006671"/>
    </source>
</evidence>
<keyword evidence="1" id="KW-0732">Signal</keyword>
<organism evidence="3">
    <name type="scientific">Naegleria gruberi</name>
    <name type="common">Amoeba</name>
    <dbReference type="NCBI Taxonomy" id="5762"/>
    <lineage>
        <taxon>Eukaryota</taxon>
        <taxon>Discoba</taxon>
        <taxon>Heterolobosea</taxon>
        <taxon>Tetramitia</taxon>
        <taxon>Eutetramitia</taxon>
        <taxon>Vahlkampfiidae</taxon>
        <taxon>Naegleria</taxon>
    </lineage>
</organism>
<dbReference type="RefSeq" id="XP_002669825.1">
    <property type="nucleotide sequence ID" value="XM_002669779.1"/>
</dbReference>
<evidence type="ECO:0000256" key="1">
    <source>
        <dbReference type="SAM" id="SignalP"/>
    </source>
</evidence>